<evidence type="ECO:0000313" key="3">
    <source>
        <dbReference type="Proteomes" id="UP001147760"/>
    </source>
</evidence>
<accession>A0A9W9WPY0</accession>
<name>A0A9W9WPY0_9EURO</name>
<dbReference type="EMBL" id="JAPWDO010000005">
    <property type="protein sequence ID" value="KAJ5471469.1"/>
    <property type="molecule type" value="Genomic_DNA"/>
</dbReference>
<reference evidence="2" key="2">
    <citation type="journal article" date="2023" name="IMA Fungus">
        <title>Comparative genomic study of the Penicillium genus elucidates a diverse pangenome and 15 lateral gene transfer events.</title>
        <authorList>
            <person name="Petersen C."/>
            <person name="Sorensen T."/>
            <person name="Nielsen M.R."/>
            <person name="Sondergaard T.E."/>
            <person name="Sorensen J.L."/>
            <person name="Fitzpatrick D.A."/>
            <person name="Frisvad J.C."/>
            <person name="Nielsen K.L."/>
        </authorList>
    </citation>
    <scope>NUCLEOTIDE SEQUENCE</scope>
    <source>
        <strain evidence="2">IBT 17660</strain>
    </source>
</reference>
<feature type="region of interest" description="Disordered" evidence="1">
    <location>
        <begin position="22"/>
        <end position="42"/>
    </location>
</feature>
<gene>
    <name evidence="2" type="ORF">N7530_008826</name>
</gene>
<dbReference type="AlphaFoldDB" id="A0A9W9WPY0"/>
<comment type="caution">
    <text evidence="2">The sequence shown here is derived from an EMBL/GenBank/DDBJ whole genome shotgun (WGS) entry which is preliminary data.</text>
</comment>
<evidence type="ECO:0000256" key="1">
    <source>
        <dbReference type="SAM" id="MobiDB-lite"/>
    </source>
</evidence>
<sequence>MFQLLLRGGNTAIAIPTIRYTEQNQSPLTSTPTKRQRKSQKLAEFREQLRRRIEEVPDSLGPSSESSGHIMRVAHARRTHLNWVAIRNLAPGLIAAAVASDELRGASALSLCIDKLKLEGD</sequence>
<protein>
    <submittedName>
        <fullName evidence="2">Uncharacterized protein</fullName>
    </submittedName>
</protein>
<proteinExistence type="predicted"/>
<organism evidence="2 3">
    <name type="scientific">Penicillium desertorum</name>
    <dbReference type="NCBI Taxonomy" id="1303715"/>
    <lineage>
        <taxon>Eukaryota</taxon>
        <taxon>Fungi</taxon>
        <taxon>Dikarya</taxon>
        <taxon>Ascomycota</taxon>
        <taxon>Pezizomycotina</taxon>
        <taxon>Eurotiomycetes</taxon>
        <taxon>Eurotiomycetidae</taxon>
        <taxon>Eurotiales</taxon>
        <taxon>Aspergillaceae</taxon>
        <taxon>Penicillium</taxon>
    </lineage>
</organism>
<keyword evidence="3" id="KW-1185">Reference proteome</keyword>
<evidence type="ECO:0000313" key="2">
    <source>
        <dbReference type="EMBL" id="KAJ5471469.1"/>
    </source>
</evidence>
<reference evidence="2" key="1">
    <citation type="submission" date="2022-12" db="EMBL/GenBank/DDBJ databases">
        <authorList>
            <person name="Petersen C."/>
        </authorList>
    </citation>
    <scope>NUCLEOTIDE SEQUENCE</scope>
    <source>
        <strain evidence="2">IBT 17660</strain>
    </source>
</reference>
<dbReference type="OrthoDB" id="3515175at2759"/>
<feature type="compositionally biased region" description="Polar residues" evidence="1">
    <location>
        <begin position="22"/>
        <end position="33"/>
    </location>
</feature>
<dbReference type="Proteomes" id="UP001147760">
    <property type="component" value="Unassembled WGS sequence"/>
</dbReference>